<keyword evidence="4" id="KW-1185">Reference proteome</keyword>
<dbReference type="PANTHER" id="PTHR43861:SF3">
    <property type="entry name" value="PUTATIVE (AFU_ORTHOLOGUE AFUA_2G14390)-RELATED"/>
    <property type="match status" value="1"/>
</dbReference>
<evidence type="ECO:0000313" key="3">
    <source>
        <dbReference type="EMBL" id="MEA5446358.1"/>
    </source>
</evidence>
<dbReference type="CDD" id="cd02440">
    <property type="entry name" value="AdoMet_MTases"/>
    <property type="match status" value="1"/>
</dbReference>
<dbReference type="EMBL" id="JAYGII010000029">
    <property type="protein sequence ID" value="MEA5446358.1"/>
    <property type="molecule type" value="Genomic_DNA"/>
</dbReference>
<dbReference type="SUPFAM" id="SSF53335">
    <property type="entry name" value="S-adenosyl-L-methionine-dependent methyltransferases"/>
    <property type="match status" value="1"/>
</dbReference>
<keyword evidence="3" id="KW-0489">Methyltransferase</keyword>
<dbReference type="InterPro" id="IPR013217">
    <property type="entry name" value="Methyltransf_12"/>
</dbReference>
<dbReference type="RefSeq" id="WP_346052539.1">
    <property type="nucleotide sequence ID" value="NZ_JAYGII010000029.1"/>
</dbReference>
<proteinExistence type="predicted"/>
<evidence type="ECO:0000256" key="1">
    <source>
        <dbReference type="ARBA" id="ARBA00022679"/>
    </source>
</evidence>
<gene>
    <name evidence="3" type="ORF">VCB98_11060</name>
</gene>
<keyword evidence="1" id="KW-0808">Transferase</keyword>
<feature type="domain" description="Methyltransferase type 12" evidence="2">
    <location>
        <begin position="64"/>
        <end position="159"/>
    </location>
</feature>
<protein>
    <submittedName>
        <fullName evidence="3">Methyltransferase</fullName>
    </submittedName>
</protein>
<dbReference type="Pfam" id="PF08242">
    <property type="entry name" value="Methyltransf_12"/>
    <property type="match status" value="1"/>
</dbReference>
<dbReference type="GO" id="GO:0008168">
    <property type="term" value="F:methyltransferase activity"/>
    <property type="evidence" value="ECO:0007669"/>
    <property type="project" value="UniProtKB-KW"/>
</dbReference>
<dbReference type="Gene3D" id="3.40.50.150">
    <property type="entry name" value="Vaccinia Virus protein VP39"/>
    <property type="match status" value="1"/>
</dbReference>
<comment type="caution">
    <text evidence="3">The sequence shown here is derived from an EMBL/GenBank/DDBJ whole genome shotgun (WGS) entry which is preliminary data.</text>
</comment>
<evidence type="ECO:0000259" key="2">
    <source>
        <dbReference type="Pfam" id="PF08242"/>
    </source>
</evidence>
<dbReference type="Proteomes" id="UP001302316">
    <property type="component" value="Unassembled WGS sequence"/>
</dbReference>
<dbReference type="PANTHER" id="PTHR43861">
    <property type="entry name" value="TRANS-ACONITATE 2-METHYLTRANSFERASE-RELATED"/>
    <property type="match status" value="1"/>
</dbReference>
<name>A0AAP6JG14_9GAMM</name>
<dbReference type="AlphaFoldDB" id="A0AAP6JG14"/>
<dbReference type="InterPro" id="IPR029063">
    <property type="entry name" value="SAM-dependent_MTases_sf"/>
</dbReference>
<accession>A0AAP6JG14</accession>
<evidence type="ECO:0000313" key="4">
    <source>
        <dbReference type="Proteomes" id="UP001302316"/>
    </source>
</evidence>
<sequence>MTATEQGSGNERVRRQYERFPYPTAEQDLAPWARGQVMEIGFPSLFFHHYWPRRPATEALEILIAGCGTSQAARYAAAHPRARITGIDLSRASLDACERLANEYGLENLSLQQMPLEDVSRLGEGRYDLVVSTGVIHHLPAPAAGLSALRRVVKPDGALALMLYAPHGRDAIYYLQEFCKRLGLSADQVSDTEVAQLKEMLRQLPASHPLRHRRSLFPDLDSPAELVDYLLHPIDRPYTLEQANDLLENCGFRLQGLFQRGHYEPLATALQASPWGDRIHSLPDLERWSLGEHYRASLFKHEIIACPDSVAAAQRRLRAEDDDWQGHIPVPAPGLRKDFLSPPEGKAGVMSWPFHAFDDIRRAYDRREAAWIGRMDGRRPLAEIVRATGDRPDNADWRALRRLVSEMDALDFICLRGAESGSLMEN</sequence>
<dbReference type="GO" id="GO:0032259">
    <property type="term" value="P:methylation"/>
    <property type="evidence" value="ECO:0007669"/>
    <property type="project" value="UniProtKB-KW"/>
</dbReference>
<reference evidence="3 4" key="1">
    <citation type="submission" date="2023-12" db="EMBL/GenBank/DDBJ databases">
        <title>Whole-genome sequencing of halo(alkali)philic microorganisms from hypersaline lakes.</title>
        <authorList>
            <person name="Sorokin D.Y."/>
            <person name="Merkel A.Y."/>
            <person name="Messina E."/>
            <person name="Yakimov M."/>
        </authorList>
    </citation>
    <scope>NUCLEOTIDE SEQUENCE [LARGE SCALE GENOMIC DNA]</scope>
    <source>
        <strain evidence="3 4">AB-CW1</strain>
    </source>
</reference>
<organism evidence="3 4">
    <name type="scientific">Natronospira elongata</name>
    <dbReference type="NCBI Taxonomy" id="3110268"/>
    <lineage>
        <taxon>Bacteria</taxon>
        <taxon>Pseudomonadati</taxon>
        <taxon>Pseudomonadota</taxon>
        <taxon>Gammaproteobacteria</taxon>
        <taxon>Natronospirales</taxon>
        <taxon>Natronospiraceae</taxon>
        <taxon>Natronospira</taxon>
    </lineage>
</organism>